<evidence type="ECO:0000256" key="5">
    <source>
        <dbReference type="ARBA" id="ARBA00022777"/>
    </source>
</evidence>
<dbReference type="InterPro" id="IPR014746">
    <property type="entry name" value="Gln_synth/guanido_kin_cat_dom"/>
</dbReference>
<dbReference type="PROSITE" id="PS51509">
    <property type="entry name" value="PHOSPHAGEN_KINASE_N"/>
    <property type="match status" value="1"/>
</dbReference>
<dbReference type="GO" id="GO:0004054">
    <property type="term" value="F:arginine kinase activity"/>
    <property type="evidence" value="ECO:0007669"/>
    <property type="project" value="UniProtKB-EC"/>
</dbReference>
<reference evidence="12 13" key="1">
    <citation type="submission" date="2023-03" db="EMBL/GenBank/DDBJ databases">
        <title>Genome insight into feeding habits of ladybird beetles.</title>
        <authorList>
            <person name="Li H.-S."/>
            <person name="Huang Y.-H."/>
            <person name="Pang H."/>
        </authorList>
    </citation>
    <scope>NUCLEOTIDE SEQUENCE [LARGE SCALE GENOMIC DNA]</scope>
    <source>
        <strain evidence="12">SYSU_2023b</strain>
        <tissue evidence="12">Whole body</tissue>
    </source>
</reference>
<feature type="compositionally biased region" description="Basic and acidic residues" evidence="9">
    <location>
        <begin position="140"/>
        <end position="149"/>
    </location>
</feature>
<keyword evidence="13" id="KW-1185">Reference proteome</keyword>
<dbReference type="AlphaFoldDB" id="A0AAW1UKL7"/>
<feature type="compositionally biased region" description="Acidic residues" evidence="9">
    <location>
        <begin position="154"/>
        <end position="163"/>
    </location>
</feature>
<comment type="caution">
    <text evidence="8">Lacks conserved residue(s) required for the propagation of feature annotation.</text>
</comment>
<dbReference type="PANTHER" id="PTHR11547:SF15">
    <property type="entry name" value="ARGININE KINASE"/>
    <property type="match status" value="1"/>
</dbReference>
<feature type="domain" description="Phosphagen kinase C-terminal" evidence="11">
    <location>
        <begin position="174"/>
        <end position="424"/>
    </location>
</feature>
<evidence type="ECO:0000313" key="12">
    <source>
        <dbReference type="EMBL" id="KAK9881640.1"/>
    </source>
</evidence>
<evidence type="ECO:0000256" key="1">
    <source>
        <dbReference type="ARBA" id="ARBA00006798"/>
    </source>
</evidence>
<dbReference type="PROSITE" id="PS51510">
    <property type="entry name" value="PHOSPHAGEN_KINASE_C"/>
    <property type="match status" value="1"/>
</dbReference>
<evidence type="ECO:0000259" key="10">
    <source>
        <dbReference type="PROSITE" id="PS51509"/>
    </source>
</evidence>
<comment type="caution">
    <text evidence="12">The sequence shown here is derived from an EMBL/GenBank/DDBJ whole genome shotgun (WGS) entry which is preliminary data.</text>
</comment>
<dbReference type="InterPro" id="IPR022414">
    <property type="entry name" value="ATP-guanido_PTrfase_cat"/>
</dbReference>
<feature type="binding site" evidence="8">
    <location>
        <begin position="354"/>
        <end position="358"/>
    </location>
    <ligand>
        <name>ATP</name>
        <dbReference type="ChEBI" id="CHEBI:30616"/>
    </ligand>
</feature>
<keyword evidence="6 8" id="KW-0067">ATP-binding</keyword>
<protein>
    <recommendedName>
        <fullName evidence="2">arginine kinase</fullName>
        <ecNumber evidence="2">2.7.3.3</ecNumber>
    </recommendedName>
</protein>
<dbReference type="GO" id="GO:0005615">
    <property type="term" value="C:extracellular space"/>
    <property type="evidence" value="ECO:0007669"/>
    <property type="project" value="TreeGrafter"/>
</dbReference>
<feature type="non-terminal residue" evidence="12">
    <location>
        <position position="1"/>
    </location>
</feature>
<keyword evidence="5 8" id="KW-0418">Kinase</keyword>
<feature type="binding site" evidence="8">
    <location>
        <position position="300"/>
    </location>
    <ligand>
        <name>ATP</name>
        <dbReference type="ChEBI" id="CHEBI:30616"/>
    </ligand>
</feature>
<sequence length="449" mass="51550">PDDTYSARKEMNDEDMLAVLEKCYSVIHGRKTSTTSSMGSNTPSDNHPIGHSNDLLQKYMKRHIFESIRNCLTRLDHNLYDIIWPTVKKLPDDRNCRLSLNQDFPVGIVAPDFYVYKVFRNLLEPIIKAYNNIAQHTELREHPESRQVARSENGIEDNTETNDIEFDLDPNKKWVISGCIECTRNLDDHELPKSLSVNQLENIERILTSIFMSEDVGRALFPRANEDEIGGTGTYYTMNEILEEPSDIRNMLDSRNLLIPLWNIPDSERLHGKYWPYGRGVFVSNAGNLAAWINVLDHLRIVTCTPETKPGNVGQIYSRLSRLMDVIDSKLYFKKDFNFGFLSARPTVLGNTLQFNFIVKLTQLVKEPENLQHLCSVRGLNYHKVHVSDLVRLSNQQTVGITEIQSFDDFTTAVANIIQLEKDLEMSNTIHIAAMFVNIFKRKKTPLIT</sequence>
<dbReference type="Pfam" id="PF00217">
    <property type="entry name" value="ATP-gua_Ptrans"/>
    <property type="match status" value="1"/>
</dbReference>
<dbReference type="SUPFAM" id="SSF48034">
    <property type="entry name" value="Guanido kinase N-terminal domain"/>
    <property type="match status" value="1"/>
</dbReference>
<dbReference type="GO" id="GO:0005524">
    <property type="term" value="F:ATP binding"/>
    <property type="evidence" value="ECO:0007669"/>
    <property type="project" value="UniProtKB-UniRule"/>
</dbReference>
<dbReference type="InterPro" id="IPR036802">
    <property type="entry name" value="ATP-guanido_PTrfase_N_sf"/>
</dbReference>
<gene>
    <name evidence="12" type="ORF">WA026_017162</name>
</gene>
<evidence type="ECO:0000256" key="8">
    <source>
        <dbReference type="PROSITE-ProRule" id="PRU00843"/>
    </source>
</evidence>
<name>A0AAW1UKL7_9CUCU</name>
<dbReference type="GO" id="GO:0046314">
    <property type="term" value="P:phosphocreatine biosynthetic process"/>
    <property type="evidence" value="ECO:0007669"/>
    <property type="project" value="InterPro"/>
</dbReference>
<keyword evidence="3 8" id="KW-0808">Transferase</keyword>
<dbReference type="Gene3D" id="3.30.590.10">
    <property type="entry name" value="Glutamine synthetase/guanido kinase, catalytic domain"/>
    <property type="match status" value="1"/>
</dbReference>
<dbReference type="Proteomes" id="UP001431783">
    <property type="component" value="Unassembled WGS sequence"/>
</dbReference>
<dbReference type="EMBL" id="JARQZJ010000070">
    <property type="protein sequence ID" value="KAK9881640.1"/>
    <property type="molecule type" value="Genomic_DNA"/>
</dbReference>
<evidence type="ECO:0000256" key="9">
    <source>
        <dbReference type="SAM" id="MobiDB-lite"/>
    </source>
</evidence>
<feature type="binding site" evidence="8">
    <location>
        <begin position="177"/>
        <end position="181"/>
    </location>
    <ligand>
        <name>ATP</name>
        <dbReference type="ChEBI" id="CHEBI:30616"/>
    </ligand>
</feature>
<feature type="domain" description="Phosphagen kinase N-terminal" evidence="10">
    <location>
        <begin position="34"/>
        <end position="132"/>
    </location>
</feature>
<dbReference type="InterPro" id="IPR022413">
    <property type="entry name" value="ATP-guanido_PTrfase_N"/>
</dbReference>
<evidence type="ECO:0000259" key="11">
    <source>
        <dbReference type="PROSITE" id="PS51510"/>
    </source>
</evidence>
<organism evidence="12 13">
    <name type="scientific">Henosepilachna vigintioctopunctata</name>
    <dbReference type="NCBI Taxonomy" id="420089"/>
    <lineage>
        <taxon>Eukaryota</taxon>
        <taxon>Metazoa</taxon>
        <taxon>Ecdysozoa</taxon>
        <taxon>Arthropoda</taxon>
        <taxon>Hexapoda</taxon>
        <taxon>Insecta</taxon>
        <taxon>Pterygota</taxon>
        <taxon>Neoptera</taxon>
        <taxon>Endopterygota</taxon>
        <taxon>Coleoptera</taxon>
        <taxon>Polyphaga</taxon>
        <taxon>Cucujiformia</taxon>
        <taxon>Coccinelloidea</taxon>
        <taxon>Coccinellidae</taxon>
        <taxon>Epilachninae</taxon>
        <taxon>Epilachnini</taxon>
        <taxon>Henosepilachna</taxon>
    </lineage>
</organism>
<dbReference type="EC" id="2.7.3.3" evidence="2"/>
<dbReference type="SUPFAM" id="SSF55931">
    <property type="entry name" value="Glutamine synthetase/guanido kinase"/>
    <property type="match status" value="1"/>
</dbReference>
<evidence type="ECO:0000256" key="6">
    <source>
        <dbReference type="ARBA" id="ARBA00022840"/>
    </source>
</evidence>
<dbReference type="PANTHER" id="PTHR11547">
    <property type="entry name" value="ARGININE OR CREATINE KINASE"/>
    <property type="match status" value="1"/>
</dbReference>
<dbReference type="InterPro" id="IPR000749">
    <property type="entry name" value="ATP-guanido_PTrfase"/>
</dbReference>
<dbReference type="Gene3D" id="1.10.135.10">
    <property type="entry name" value="ATP:guanido phosphotransferase, N-terminal domain"/>
    <property type="match status" value="1"/>
</dbReference>
<keyword evidence="4 8" id="KW-0547">Nucleotide-binding</keyword>
<evidence type="ECO:0000256" key="7">
    <source>
        <dbReference type="PROSITE-ProRule" id="PRU00842"/>
    </source>
</evidence>
<accession>A0AAW1UKL7</accession>
<evidence type="ECO:0000256" key="2">
    <source>
        <dbReference type="ARBA" id="ARBA00012230"/>
    </source>
</evidence>
<evidence type="ECO:0000256" key="4">
    <source>
        <dbReference type="ARBA" id="ARBA00022741"/>
    </source>
</evidence>
<dbReference type="Pfam" id="PF02807">
    <property type="entry name" value="ATP-gua_PtransN"/>
    <property type="match status" value="1"/>
</dbReference>
<feature type="region of interest" description="Disordered" evidence="9">
    <location>
        <begin position="140"/>
        <end position="163"/>
    </location>
</feature>
<proteinExistence type="inferred from homology"/>
<dbReference type="GO" id="GO:0004111">
    <property type="term" value="F:creatine kinase activity"/>
    <property type="evidence" value="ECO:0007669"/>
    <property type="project" value="InterPro"/>
</dbReference>
<feature type="binding site" evidence="8">
    <location>
        <begin position="383"/>
        <end position="388"/>
    </location>
    <ligand>
        <name>ATP</name>
        <dbReference type="ChEBI" id="CHEBI:30616"/>
    </ligand>
</feature>
<comment type="similarity">
    <text evidence="1 7">Belongs to the ATP:guanido phosphotransferase family.</text>
</comment>
<evidence type="ECO:0000313" key="13">
    <source>
        <dbReference type="Proteomes" id="UP001431783"/>
    </source>
</evidence>
<evidence type="ECO:0000256" key="3">
    <source>
        <dbReference type="ARBA" id="ARBA00022679"/>
    </source>
</evidence>